<dbReference type="HOGENOM" id="CLU_3253398_0_0_9"/>
<dbReference type="AlphaFoldDB" id="U4TR37"/>
<gene>
    <name evidence="1" type="ORF">L248_1005</name>
</gene>
<evidence type="ECO:0000313" key="1">
    <source>
        <dbReference type="EMBL" id="ERL64343.1"/>
    </source>
</evidence>
<evidence type="ECO:0000313" key="2">
    <source>
        <dbReference type="Proteomes" id="UP000030647"/>
    </source>
</evidence>
<accession>U4TR37</accession>
<keyword evidence="2" id="KW-1185">Reference proteome</keyword>
<dbReference type="EMBL" id="KI271599">
    <property type="protein sequence ID" value="ERL64343.1"/>
    <property type="molecule type" value="Genomic_DNA"/>
</dbReference>
<organism evidence="1 2">
    <name type="scientific">Schleiferilactobacillus shenzhenensis LY-73</name>
    <dbReference type="NCBI Taxonomy" id="1231336"/>
    <lineage>
        <taxon>Bacteria</taxon>
        <taxon>Bacillati</taxon>
        <taxon>Bacillota</taxon>
        <taxon>Bacilli</taxon>
        <taxon>Lactobacillales</taxon>
        <taxon>Lactobacillaceae</taxon>
        <taxon>Schleiferilactobacillus</taxon>
    </lineage>
</organism>
<name>U4TR37_9LACO</name>
<sequence>MVKNRPFTTISWLTPASLRAQIAYILLDREIFAPRRIRQRSS</sequence>
<proteinExistence type="predicted"/>
<protein>
    <submittedName>
        <fullName evidence="1">Uncharacterized protein</fullName>
    </submittedName>
</protein>
<reference evidence="2" key="1">
    <citation type="journal article" date="2013" name="Genome Announc.">
        <title>Whole-Genome Sequencing of Lactobacillus shenzhenensis Strain LY-73T.</title>
        <authorList>
            <person name="Lin Z."/>
            <person name="Liu Z."/>
            <person name="Yang R."/>
            <person name="Zou Y."/>
            <person name="Wan D."/>
            <person name="Chen J."/>
            <person name="Guo M."/>
            <person name="Zhao J."/>
            <person name="Fang C."/>
            <person name="Yang R."/>
            <person name="Liu F."/>
        </authorList>
    </citation>
    <scope>NUCLEOTIDE SEQUENCE [LARGE SCALE GENOMIC DNA]</scope>
    <source>
        <strain evidence="2">LY-73</strain>
    </source>
</reference>
<dbReference type="Proteomes" id="UP000030647">
    <property type="component" value="Unassembled WGS sequence"/>
</dbReference>